<sequence length="341" mass="37272">MINSFRYKSRTKWKRQTAVGFELLAEAGNFLAVQQILQTNPYWAYHPAAQSILSSMNTISARQHNTPSLSPLVLEHGQPQQVQQQHLQQKQGAFSHTIPPSAVAYIHTPHSLSLQPTNAGAMMTSTNEDKGATPPSETAMLHLPFNGRFDTINEGETKMQSESKTHTYSPIWTDTKTDDLAPGCSNRSEPLLNSGDSHGVKHLNSVPSWSMPETLLASMMFCSPATIASQQELYSAGSEDNCSLSLTQLHELMALETRGLTLDQSSKLSSTSSRSVEPVSTAMKMIMSTPRVEISSSKSGQALLNHLPKRSNECSNPNQCEVATVTTITDPGQLLCLLMSK</sequence>
<dbReference type="EMBL" id="CAAALY010017459">
    <property type="protein sequence ID" value="VEL13332.1"/>
    <property type="molecule type" value="Genomic_DNA"/>
</dbReference>
<dbReference type="Proteomes" id="UP000784294">
    <property type="component" value="Unassembled WGS sequence"/>
</dbReference>
<protein>
    <submittedName>
        <fullName evidence="1">Uncharacterized protein</fullName>
    </submittedName>
</protein>
<organism evidence="1 2">
    <name type="scientific">Protopolystoma xenopodis</name>
    <dbReference type="NCBI Taxonomy" id="117903"/>
    <lineage>
        <taxon>Eukaryota</taxon>
        <taxon>Metazoa</taxon>
        <taxon>Spiralia</taxon>
        <taxon>Lophotrochozoa</taxon>
        <taxon>Platyhelminthes</taxon>
        <taxon>Monogenea</taxon>
        <taxon>Polyopisthocotylea</taxon>
        <taxon>Polystomatidea</taxon>
        <taxon>Polystomatidae</taxon>
        <taxon>Protopolystoma</taxon>
    </lineage>
</organism>
<dbReference type="OrthoDB" id="6159439at2759"/>
<name>A0A448WJJ9_9PLAT</name>
<dbReference type="AlphaFoldDB" id="A0A448WJJ9"/>
<comment type="caution">
    <text evidence="1">The sequence shown here is derived from an EMBL/GenBank/DDBJ whole genome shotgun (WGS) entry which is preliminary data.</text>
</comment>
<gene>
    <name evidence="1" type="ORF">PXEA_LOCUS6772</name>
</gene>
<evidence type="ECO:0000313" key="2">
    <source>
        <dbReference type="Proteomes" id="UP000784294"/>
    </source>
</evidence>
<accession>A0A448WJJ9</accession>
<keyword evidence="2" id="KW-1185">Reference proteome</keyword>
<reference evidence="1" key="1">
    <citation type="submission" date="2018-11" db="EMBL/GenBank/DDBJ databases">
        <authorList>
            <consortium name="Pathogen Informatics"/>
        </authorList>
    </citation>
    <scope>NUCLEOTIDE SEQUENCE</scope>
</reference>
<evidence type="ECO:0000313" key="1">
    <source>
        <dbReference type="EMBL" id="VEL13332.1"/>
    </source>
</evidence>
<proteinExistence type="predicted"/>